<dbReference type="InterPro" id="IPR001387">
    <property type="entry name" value="Cro/C1-type_HTH"/>
</dbReference>
<dbReference type="PROSITE" id="PS50943">
    <property type="entry name" value="HTH_CROC1"/>
    <property type="match status" value="1"/>
</dbReference>
<dbReference type="CDD" id="cd00093">
    <property type="entry name" value="HTH_XRE"/>
    <property type="match status" value="1"/>
</dbReference>
<dbReference type="Pfam" id="PF01381">
    <property type="entry name" value="HTH_3"/>
    <property type="match status" value="1"/>
</dbReference>
<evidence type="ECO:0000259" key="1">
    <source>
        <dbReference type="PROSITE" id="PS50943"/>
    </source>
</evidence>
<evidence type="ECO:0000313" key="3">
    <source>
        <dbReference type="Proteomes" id="UP000199039"/>
    </source>
</evidence>
<proteinExistence type="predicted"/>
<evidence type="ECO:0000313" key="2">
    <source>
        <dbReference type="EMBL" id="SDD11699.1"/>
    </source>
</evidence>
<organism evidence="2 3">
    <name type="scientific">Sanguibacter gelidistatuariae</name>
    <dbReference type="NCBI Taxonomy" id="1814289"/>
    <lineage>
        <taxon>Bacteria</taxon>
        <taxon>Bacillati</taxon>
        <taxon>Actinomycetota</taxon>
        <taxon>Actinomycetes</taxon>
        <taxon>Micrococcales</taxon>
        <taxon>Sanguibacteraceae</taxon>
        <taxon>Sanguibacter</taxon>
    </lineage>
</organism>
<dbReference type="EMBL" id="FMYH01000005">
    <property type="protein sequence ID" value="SDD11699.1"/>
    <property type="molecule type" value="Genomic_DNA"/>
</dbReference>
<dbReference type="InterPro" id="IPR010982">
    <property type="entry name" value="Lambda_DNA-bd_dom_sf"/>
</dbReference>
<name>A0A1G6S4B9_9MICO</name>
<keyword evidence="3" id="KW-1185">Reference proteome</keyword>
<dbReference type="STRING" id="1814289.SAMN05216410_2874"/>
<sequence length="174" mass="19786">MKSAEILRSARKRAHLTTDELARRAATSRTAVSAYENGHKSPTIATFDRLIAATGQQVVLDDKPVQFTTIFTRRGRPLSVPDRIPRLLLKDALRTTALPARTHWSGPPREYNLADRRERALVYRAVMTEGTEQDLLDFIDGALLVDMWDDLRLPREVRDAWQPLIDDALRVDRG</sequence>
<feature type="domain" description="HTH cro/C1-type" evidence="1">
    <location>
        <begin position="7"/>
        <end position="60"/>
    </location>
</feature>
<dbReference type="Proteomes" id="UP000199039">
    <property type="component" value="Unassembled WGS sequence"/>
</dbReference>
<dbReference type="Gene3D" id="1.10.260.40">
    <property type="entry name" value="lambda repressor-like DNA-binding domains"/>
    <property type="match status" value="1"/>
</dbReference>
<reference evidence="2 3" key="1">
    <citation type="submission" date="2016-09" db="EMBL/GenBank/DDBJ databases">
        <authorList>
            <person name="Capua I."/>
            <person name="De Benedictis P."/>
            <person name="Joannis T."/>
            <person name="Lombin L.H."/>
            <person name="Cattoli G."/>
        </authorList>
    </citation>
    <scope>NUCLEOTIDE SEQUENCE [LARGE SCALE GENOMIC DNA]</scope>
    <source>
        <strain evidence="2 3">ISLP-3</strain>
    </source>
</reference>
<dbReference type="OrthoDB" id="9803128at2"/>
<dbReference type="GO" id="GO:0003677">
    <property type="term" value="F:DNA binding"/>
    <property type="evidence" value="ECO:0007669"/>
    <property type="project" value="InterPro"/>
</dbReference>
<dbReference type="AlphaFoldDB" id="A0A1G6S4B9"/>
<dbReference type="SMART" id="SM00530">
    <property type="entry name" value="HTH_XRE"/>
    <property type="match status" value="1"/>
</dbReference>
<protein>
    <submittedName>
        <fullName evidence="2">Helix-turn-helix</fullName>
    </submittedName>
</protein>
<dbReference type="SUPFAM" id="SSF47413">
    <property type="entry name" value="lambda repressor-like DNA-binding domains"/>
    <property type="match status" value="1"/>
</dbReference>
<accession>A0A1G6S4B9</accession>
<gene>
    <name evidence="2" type="ORF">SAMN05216410_2874</name>
</gene>